<evidence type="ECO:0000256" key="3">
    <source>
        <dbReference type="SAM" id="SignalP"/>
    </source>
</evidence>
<dbReference type="EMBL" id="JAEPCR010000069">
    <property type="protein sequence ID" value="MCG7979473.1"/>
    <property type="molecule type" value="Genomic_DNA"/>
</dbReference>
<dbReference type="SUPFAM" id="SSF101898">
    <property type="entry name" value="NHL repeat"/>
    <property type="match status" value="1"/>
</dbReference>
<feature type="chain" id="PRO_5038527693" evidence="3">
    <location>
        <begin position="21"/>
        <end position="335"/>
    </location>
</feature>
<dbReference type="AlphaFoldDB" id="A0A9E4NL82"/>
<dbReference type="PROSITE" id="PS51125">
    <property type="entry name" value="NHL"/>
    <property type="match status" value="2"/>
</dbReference>
<dbReference type="PROSITE" id="PS51257">
    <property type="entry name" value="PROKAR_LIPOPROTEIN"/>
    <property type="match status" value="1"/>
</dbReference>
<sequence length="335" mass="37625">MTRYLGMLLLLLLGACSSTGLVTFNETSETPHLVWPATPEISRIKFITAFKNAEDLGFEKNLFRRLLDLLTGSEEHSLSRPYTIAVNENRIAVADPDAAIVHLFELDSKSYRRIDHAGNHRLESPIGVSLAKNRLFIADSKLNKVFILNSSLKTLHMLKGFLRPTSLAFDPKLQRLYIADTLAHEVLVFDSDGNLIYKIGERGEHDLQFNFPSHLAFFDQRLFVNDTMNFRIQSFDNNGLHLKTFGKQGNASGYFTQSKGLALDSDGHIYVADALANRIQIFDQSGAFLLEFGGVGDAPGNFRMPSGLAIWDDKIFVADSYNQRIQVFQYLKVGN</sequence>
<dbReference type="GO" id="GO:0008270">
    <property type="term" value="F:zinc ion binding"/>
    <property type="evidence" value="ECO:0007669"/>
    <property type="project" value="UniProtKB-KW"/>
</dbReference>
<feature type="signal peptide" evidence="3">
    <location>
        <begin position="1"/>
        <end position="20"/>
    </location>
</feature>
<dbReference type="PANTHER" id="PTHR24104:SF25">
    <property type="entry name" value="PROTEIN LIN-41"/>
    <property type="match status" value="1"/>
</dbReference>
<dbReference type="InterPro" id="IPR011042">
    <property type="entry name" value="6-blade_b-propeller_TolB-like"/>
</dbReference>
<evidence type="ECO:0000313" key="4">
    <source>
        <dbReference type="EMBL" id="MCG7979473.1"/>
    </source>
</evidence>
<evidence type="ECO:0000313" key="5">
    <source>
        <dbReference type="Proteomes" id="UP000886674"/>
    </source>
</evidence>
<dbReference type="GO" id="GO:0061630">
    <property type="term" value="F:ubiquitin protein ligase activity"/>
    <property type="evidence" value="ECO:0007669"/>
    <property type="project" value="TreeGrafter"/>
</dbReference>
<proteinExistence type="predicted"/>
<dbReference type="Proteomes" id="UP000886674">
    <property type="component" value="Unassembled WGS sequence"/>
</dbReference>
<dbReference type="InterPro" id="IPR001258">
    <property type="entry name" value="NHL_repeat"/>
</dbReference>
<feature type="repeat" description="NHL" evidence="2">
    <location>
        <begin position="242"/>
        <end position="285"/>
    </location>
</feature>
<dbReference type="Gene3D" id="2.120.10.30">
    <property type="entry name" value="TolB, C-terminal domain"/>
    <property type="match status" value="2"/>
</dbReference>
<dbReference type="InterPro" id="IPR050952">
    <property type="entry name" value="TRIM-NHL_E3_ligases"/>
</dbReference>
<evidence type="ECO:0000256" key="1">
    <source>
        <dbReference type="ARBA" id="ARBA00022737"/>
    </source>
</evidence>
<keyword evidence="1" id="KW-0677">Repeat</keyword>
<organism evidence="4 5">
    <name type="scientific">Candidatus Thiodiazotropha taylori</name>
    <dbReference type="NCBI Taxonomy" id="2792791"/>
    <lineage>
        <taxon>Bacteria</taxon>
        <taxon>Pseudomonadati</taxon>
        <taxon>Pseudomonadota</taxon>
        <taxon>Gammaproteobacteria</taxon>
        <taxon>Chromatiales</taxon>
        <taxon>Sedimenticolaceae</taxon>
        <taxon>Candidatus Thiodiazotropha</taxon>
    </lineage>
</organism>
<evidence type="ECO:0000256" key="2">
    <source>
        <dbReference type="PROSITE-ProRule" id="PRU00504"/>
    </source>
</evidence>
<dbReference type="Pfam" id="PF17170">
    <property type="entry name" value="DUF5128"/>
    <property type="match status" value="1"/>
</dbReference>
<dbReference type="GO" id="GO:0000209">
    <property type="term" value="P:protein polyubiquitination"/>
    <property type="evidence" value="ECO:0007669"/>
    <property type="project" value="TreeGrafter"/>
</dbReference>
<protein>
    <submittedName>
        <fullName evidence="4">6-bladed beta-propeller</fullName>
    </submittedName>
</protein>
<accession>A0A9E4NL82</accession>
<comment type="caution">
    <text evidence="4">The sequence shown here is derived from an EMBL/GenBank/DDBJ whole genome shotgun (WGS) entry which is preliminary data.</text>
</comment>
<reference evidence="4" key="1">
    <citation type="journal article" date="2021" name="Proc. Natl. Acad. Sci. U.S.A.">
        <title>Global biogeography of chemosynthetic symbionts reveals both localized and globally distributed symbiont groups. .</title>
        <authorList>
            <person name="Osvatic J.T."/>
            <person name="Wilkins L.G.E."/>
            <person name="Leibrecht L."/>
            <person name="Leray M."/>
            <person name="Zauner S."/>
            <person name="Polzin J."/>
            <person name="Camacho Y."/>
            <person name="Gros O."/>
            <person name="van Gils J.A."/>
            <person name="Eisen J.A."/>
            <person name="Petersen J.M."/>
            <person name="Yuen B."/>
        </authorList>
    </citation>
    <scope>NUCLEOTIDE SEQUENCE</scope>
    <source>
        <strain evidence="4">MAGclacostrist055</strain>
    </source>
</reference>
<dbReference type="PANTHER" id="PTHR24104">
    <property type="entry name" value="E3 UBIQUITIN-PROTEIN LIGASE NHLRC1-RELATED"/>
    <property type="match status" value="1"/>
</dbReference>
<dbReference type="Pfam" id="PF01436">
    <property type="entry name" value="NHL"/>
    <property type="match status" value="1"/>
</dbReference>
<feature type="repeat" description="NHL" evidence="2">
    <location>
        <begin position="289"/>
        <end position="331"/>
    </location>
</feature>
<dbReference type="GO" id="GO:0043161">
    <property type="term" value="P:proteasome-mediated ubiquitin-dependent protein catabolic process"/>
    <property type="evidence" value="ECO:0007669"/>
    <property type="project" value="TreeGrafter"/>
</dbReference>
<gene>
    <name evidence="4" type="ORF">JAY77_15180</name>
</gene>
<name>A0A9E4NL82_9GAMM</name>
<keyword evidence="3" id="KW-0732">Signal</keyword>